<dbReference type="Proteomes" id="UP000580517">
    <property type="component" value="Unassembled WGS sequence"/>
</dbReference>
<feature type="transmembrane region" description="Helical" evidence="6">
    <location>
        <begin position="147"/>
        <end position="165"/>
    </location>
</feature>
<dbReference type="PANTHER" id="PTHR30485:SF2">
    <property type="entry name" value="BLL0597 PROTEIN"/>
    <property type="match status" value="1"/>
</dbReference>
<evidence type="ECO:0000259" key="7">
    <source>
        <dbReference type="Pfam" id="PF01292"/>
    </source>
</evidence>
<reference evidence="8 9" key="1">
    <citation type="submission" date="2020-07" db="EMBL/GenBank/DDBJ databases">
        <title>Taxonomic revisions and descriptions of new bacterial species based on genomic comparisons in the high-G+C-content subgroup of the family Alcaligenaceae.</title>
        <authorList>
            <person name="Szabo A."/>
            <person name="Felfoldi T."/>
        </authorList>
    </citation>
    <scope>NUCLEOTIDE SEQUENCE [LARGE SCALE GENOMIC DNA]</scope>
    <source>
        <strain evidence="8 9">DSM 25264</strain>
    </source>
</reference>
<dbReference type="InterPro" id="IPR011577">
    <property type="entry name" value="Cyt_b561_bac/Ni-Hgenase"/>
</dbReference>
<feature type="transmembrane region" description="Helical" evidence="6">
    <location>
        <begin position="15"/>
        <end position="38"/>
    </location>
</feature>
<dbReference type="InterPro" id="IPR016174">
    <property type="entry name" value="Di-haem_cyt_TM"/>
</dbReference>
<dbReference type="GO" id="GO:0022904">
    <property type="term" value="P:respiratory electron transport chain"/>
    <property type="evidence" value="ECO:0007669"/>
    <property type="project" value="InterPro"/>
</dbReference>
<keyword evidence="4 6" id="KW-1133">Transmembrane helix</keyword>
<evidence type="ECO:0000256" key="6">
    <source>
        <dbReference type="SAM" id="Phobius"/>
    </source>
</evidence>
<organism evidence="8 9">
    <name type="scientific">Allopusillimonas soli</name>
    <dbReference type="NCBI Taxonomy" id="659016"/>
    <lineage>
        <taxon>Bacteria</taxon>
        <taxon>Pseudomonadati</taxon>
        <taxon>Pseudomonadota</taxon>
        <taxon>Betaproteobacteria</taxon>
        <taxon>Burkholderiales</taxon>
        <taxon>Alcaligenaceae</taxon>
        <taxon>Allopusillimonas</taxon>
    </lineage>
</organism>
<dbReference type="InterPro" id="IPR051542">
    <property type="entry name" value="Hydrogenase_cytochrome"/>
</dbReference>
<accession>A0A853FE41</accession>
<keyword evidence="9" id="KW-1185">Reference proteome</keyword>
<evidence type="ECO:0000256" key="5">
    <source>
        <dbReference type="ARBA" id="ARBA00023136"/>
    </source>
</evidence>
<dbReference type="SUPFAM" id="SSF81342">
    <property type="entry name" value="Transmembrane di-heme cytochromes"/>
    <property type="match status" value="1"/>
</dbReference>
<dbReference type="GO" id="GO:0005886">
    <property type="term" value="C:plasma membrane"/>
    <property type="evidence" value="ECO:0007669"/>
    <property type="project" value="UniProtKB-SubCell"/>
</dbReference>
<dbReference type="Pfam" id="PF01292">
    <property type="entry name" value="Ni_hydr_CYTB"/>
    <property type="match status" value="1"/>
</dbReference>
<dbReference type="GO" id="GO:0020037">
    <property type="term" value="F:heme binding"/>
    <property type="evidence" value="ECO:0007669"/>
    <property type="project" value="TreeGrafter"/>
</dbReference>
<dbReference type="PANTHER" id="PTHR30485">
    <property type="entry name" value="NI/FE-HYDROGENASE 1 B-TYPE CYTOCHROME SUBUNIT"/>
    <property type="match status" value="1"/>
</dbReference>
<evidence type="ECO:0000256" key="4">
    <source>
        <dbReference type="ARBA" id="ARBA00022989"/>
    </source>
</evidence>
<dbReference type="AlphaFoldDB" id="A0A853FE41"/>
<feature type="transmembrane region" description="Helical" evidence="6">
    <location>
        <begin position="44"/>
        <end position="61"/>
    </location>
</feature>
<dbReference type="GO" id="GO:0009055">
    <property type="term" value="F:electron transfer activity"/>
    <property type="evidence" value="ECO:0007669"/>
    <property type="project" value="InterPro"/>
</dbReference>
<keyword evidence="5 6" id="KW-0472">Membrane</keyword>
<gene>
    <name evidence="8" type="ORF">H0A68_09410</name>
</gene>
<keyword evidence="3 6" id="KW-0812">Transmembrane</keyword>
<evidence type="ECO:0000313" key="8">
    <source>
        <dbReference type="EMBL" id="NYT37090.1"/>
    </source>
</evidence>
<feature type="transmembrane region" description="Helical" evidence="6">
    <location>
        <begin position="201"/>
        <end position="221"/>
    </location>
</feature>
<evidence type="ECO:0000313" key="9">
    <source>
        <dbReference type="Proteomes" id="UP000580517"/>
    </source>
</evidence>
<dbReference type="Gene3D" id="1.20.950.20">
    <property type="entry name" value="Transmembrane di-heme cytochromes, Chain C"/>
    <property type="match status" value="1"/>
</dbReference>
<name>A0A853FE41_9BURK</name>
<sequence length="233" mass="25834">MSSHSVRVWDLPTRIFHWALAACVAGAYISVKVGGLWMDWHVRFGLAVLALLIFRLVWGFAGPRYARFGQFVRGPSTVFAYLRGKVPHTLGHNPLGACSVIALLLVLGVQAGSGLFANDDIITTGPLAYLDDTWSARLTALHNLNEWPIIVLVAMHVAAIFWYQFRRRQNLIGPMVTGDTMLRDEEIGALDPAQAHARDNLWLRLAALVLLLAISAGVWWLTTLEPVGDYSFM</sequence>
<evidence type="ECO:0000256" key="3">
    <source>
        <dbReference type="ARBA" id="ARBA00022692"/>
    </source>
</evidence>
<dbReference type="EMBL" id="JACCEW010000002">
    <property type="protein sequence ID" value="NYT37090.1"/>
    <property type="molecule type" value="Genomic_DNA"/>
</dbReference>
<feature type="domain" description="Cytochrome b561 bacterial/Ni-hydrogenase" evidence="7">
    <location>
        <begin position="8"/>
        <end position="178"/>
    </location>
</feature>
<comment type="subcellular location">
    <subcellularLocation>
        <location evidence="1">Cell membrane</location>
        <topology evidence="1">Multi-pass membrane protein</topology>
    </subcellularLocation>
</comment>
<evidence type="ECO:0000256" key="2">
    <source>
        <dbReference type="ARBA" id="ARBA00022475"/>
    </source>
</evidence>
<dbReference type="OrthoDB" id="196472at2"/>
<keyword evidence="2" id="KW-1003">Cell membrane</keyword>
<comment type="caution">
    <text evidence="8">The sequence shown here is derived from an EMBL/GenBank/DDBJ whole genome shotgun (WGS) entry which is preliminary data.</text>
</comment>
<evidence type="ECO:0000256" key="1">
    <source>
        <dbReference type="ARBA" id="ARBA00004651"/>
    </source>
</evidence>
<proteinExistence type="predicted"/>
<dbReference type="RefSeq" id="WP_129968993.1">
    <property type="nucleotide sequence ID" value="NZ_JACCEW010000002.1"/>
</dbReference>
<protein>
    <submittedName>
        <fullName evidence="8">Cytochrome b/b6 domain-containing protein</fullName>
    </submittedName>
</protein>